<keyword evidence="2" id="KW-0472">Membrane</keyword>
<sequence>MFKKSDKFPHSLPPSLPHSSWMRVPYSSFLITSTVFIVFMLDMASPGYGSFALIPNMRPLIATLTTDIRSDLKKLTHSESLPTSTQENQQPLGHENCQTLLDAYNKNARCHFNPKNYSNISQ</sequence>
<keyword evidence="2" id="KW-1133">Transmembrane helix</keyword>
<dbReference type="OrthoDB" id="516832at2"/>
<accession>A0A1Z4LYB9</accession>
<evidence type="ECO:0000313" key="4">
    <source>
        <dbReference type="Proteomes" id="UP000218418"/>
    </source>
</evidence>
<feature type="region of interest" description="Disordered" evidence="1">
    <location>
        <begin position="76"/>
        <end position="95"/>
    </location>
</feature>
<name>A0A1Z4LYB9_9CYAN</name>
<dbReference type="EMBL" id="AP018227">
    <property type="protein sequence ID" value="BAY86108.1"/>
    <property type="molecule type" value="Genomic_DNA"/>
</dbReference>
<feature type="transmembrane region" description="Helical" evidence="2">
    <location>
        <begin position="20"/>
        <end position="41"/>
    </location>
</feature>
<proteinExistence type="predicted"/>
<keyword evidence="4" id="KW-1185">Reference proteome</keyword>
<evidence type="ECO:0000256" key="2">
    <source>
        <dbReference type="SAM" id="Phobius"/>
    </source>
</evidence>
<dbReference type="AlphaFoldDB" id="A0A1Z4LYB9"/>
<keyword evidence="2" id="KW-0812">Transmembrane</keyword>
<feature type="compositionally biased region" description="Polar residues" evidence="1">
    <location>
        <begin position="78"/>
        <end position="95"/>
    </location>
</feature>
<organism evidence="3 4">
    <name type="scientific">Calothrix parasitica NIES-267</name>
    <dbReference type="NCBI Taxonomy" id="1973488"/>
    <lineage>
        <taxon>Bacteria</taxon>
        <taxon>Bacillati</taxon>
        <taxon>Cyanobacteriota</taxon>
        <taxon>Cyanophyceae</taxon>
        <taxon>Nostocales</taxon>
        <taxon>Calotrichaceae</taxon>
        <taxon>Calothrix</taxon>
    </lineage>
</organism>
<reference evidence="3 4" key="1">
    <citation type="submission" date="2017-06" db="EMBL/GenBank/DDBJ databases">
        <title>Genome sequencing of cyanobaciteial culture collection at National Institute for Environmental Studies (NIES).</title>
        <authorList>
            <person name="Hirose Y."/>
            <person name="Shimura Y."/>
            <person name="Fujisawa T."/>
            <person name="Nakamura Y."/>
            <person name="Kawachi M."/>
        </authorList>
    </citation>
    <scope>NUCLEOTIDE SEQUENCE [LARGE SCALE GENOMIC DNA]</scope>
    <source>
        <strain evidence="3 4">NIES-267</strain>
    </source>
</reference>
<evidence type="ECO:0000256" key="1">
    <source>
        <dbReference type="SAM" id="MobiDB-lite"/>
    </source>
</evidence>
<evidence type="ECO:0000313" key="3">
    <source>
        <dbReference type="EMBL" id="BAY86108.1"/>
    </source>
</evidence>
<protein>
    <submittedName>
        <fullName evidence="3">Uncharacterized protein</fullName>
    </submittedName>
</protein>
<dbReference type="Proteomes" id="UP000218418">
    <property type="component" value="Chromosome"/>
</dbReference>
<gene>
    <name evidence="3" type="ORF">NIES267_56140</name>
</gene>